<dbReference type="PRINTS" id="PR00499">
    <property type="entry name" value="P67PHOX"/>
</dbReference>
<proteinExistence type="predicted"/>
<evidence type="ECO:0000256" key="1">
    <source>
        <dbReference type="ARBA" id="ARBA00022443"/>
    </source>
</evidence>
<evidence type="ECO:0000256" key="2">
    <source>
        <dbReference type="PROSITE-ProRule" id="PRU00192"/>
    </source>
</evidence>
<protein>
    <submittedName>
        <fullName evidence="4">SH3-domain-containing protein</fullName>
    </submittedName>
</protein>
<dbReference type="PROSITE" id="PS50002">
    <property type="entry name" value="SH3"/>
    <property type="match status" value="1"/>
</dbReference>
<dbReference type="PANTHER" id="PTHR45929:SF3">
    <property type="entry name" value="JAK PATHWAY SIGNAL TRANSDUCTION ADAPTOR MOLECULE"/>
    <property type="match status" value="1"/>
</dbReference>
<dbReference type="STRING" id="1314771.A0A197KJM6"/>
<reference evidence="4 5" key="1">
    <citation type="submission" date="2016-05" db="EMBL/GenBank/DDBJ databases">
        <title>Genome sequencing reveals origins of a unique bacterial endosymbiosis in the earliest lineages of terrestrial Fungi.</title>
        <authorList>
            <consortium name="DOE Joint Genome Institute"/>
            <person name="Uehling J."/>
            <person name="Gryganskyi A."/>
            <person name="Hameed K."/>
            <person name="Tschaplinski T."/>
            <person name="Misztal P."/>
            <person name="Wu S."/>
            <person name="Desiro A."/>
            <person name="Vande Pol N."/>
            <person name="Du Z.-Y."/>
            <person name="Zienkiewicz A."/>
            <person name="Zienkiewicz K."/>
            <person name="Morin E."/>
            <person name="Tisserant E."/>
            <person name="Splivallo R."/>
            <person name="Hainaut M."/>
            <person name="Henrissat B."/>
            <person name="Ohm R."/>
            <person name="Kuo A."/>
            <person name="Yan J."/>
            <person name="Lipzen A."/>
            <person name="Nolan M."/>
            <person name="Labutti K."/>
            <person name="Barry K."/>
            <person name="Goldstein A."/>
            <person name="Labbe J."/>
            <person name="Schadt C."/>
            <person name="Tuskan G."/>
            <person name="Grigoriev I."/>
            <person name="Martin F."/>
            <person name="Vilgalys R."/>
            <person name="Bonito G."/>
        </authorList>
    </citation>
    <scope>NUCLEOTIDE SEQUENCE [LARGE SCALE GENOMIC DNA]</scope>
    <source>
        <strain evidence="4 5">AG-77</strain>
    </source>
</reference>
<dbReference type="Gene3D" id="2.30.30.40">
    <property type="entry name" value="SH3 Domains"/>
    <property type="match status" value="1"/>
</dbReference>
<keyword evidence="5" id="KW-1185">Reference proteome</keyword>
<dbReference type="InterPro" id="IPR001452">
    <property type="entry name" value="SH3_domain"/>
</dbReference>
<dbReference type="GO" id="GO:0033565">
    <property type="term" value="C:ESCRT-0 complex"/>
    <property type="evidence" value="ECO:0007669"/>
    <property type="project" value="TreeGrafter"/>
</dbReference>
<accession>A0A197KJM6</accession>
<evidence type="ECO:0000259" key="3">
    <source>
        <dbReference type="PROSITE" id="PS50002"/>
    </source>
</evidence>
<evidence type="ECO:0000313" key="5">
    <source>
        <dbReference type="Proteomes" id="UP000078512"/>
    </source>
</evidence>
<dbReference type="PRINTS" id="PR00452">
    <property type="entry name" value="SH3DOMAIN"/>
</dbReference>
<evidence type="ECO:0000313" key="4">
    <source>
        <dbReference type="EMBL" id="OAQ36479.1"/>
    </source>
</evidence>
<dbReference type="PANTHER" id="PTHR45929">
    <property type="entry name" value="JAK PATHWAY SIGNAL TRANSDUCTION ADAPTOR MOLECULE"/>
    <property type="match status" value="1"/>
</dbReference>
<dbReference type="OrthoDB" id="10255964at2759"/>
<dbReference type="InterPro" id="IPR050670">
    <property type="entry name" value="STAM"/>
</dbReference>
<dbReference type="EMBL" id="KV442011">
    <property type="protein sequence ID" value="OAQ36479.1"/>
    <property type="molecule type" value="Genomic_DNA"/>
</dbReference>
<organism evidence="4 5">
    <name type="scientific">Linnemannia elongata AG-77</name>
    <dbReference type="NCBI Taxonomy" id="1314771"/>
    <lineage>
        <taxon>Eukaryota</taxon>
        <taxon>Fungi</taxon>
        <taxon>Fungi incertae sedis</taxon>
        <taxon>Mucoromycota</taxon>
        <taxon>Mortierellomycotina</taxon>
        <taxon>Mortierellomycetes</taxon>
        <taxon>Mortierellales</taxon>
        <taxon>Mortierellaceae</taxon>
        <taxon>Linnemannia</taxon>
    </lineage>
</organism>
<feature type="non-terminal residue" evidence="4">
    <location>
        <position position="51"/>
    </location>
</feature>
<dbReference type="InterPro" id="IPR036028">
    <property type="entry name" value="SH3-like_dom_sf"/>
</dbReference>
<dbReference type="AlphaFoldDB" id="A0A197KJM6"/>
<dbReference type="Proteomes" id="UP000078512">
    <property type="component" value="Unassembled WGS sequence"/>
</dbReference>
<gene>
    <name evidence="4" type="ORF">K457DRAFT_41320</name>
</gene>
<feature type="non-terminal residue" evidence="4">
    <location>
        <position position="1"/>
    </location>
</feature>
<sequence length="51" mass="5844">AQAMFDFPGEDPGDLPFKVGDIINVIEFLNDDWWRGTLRKELGIFPTAYVQ</sequence>
<dbReference type="GO" id="GO:0043328">
    <property type="term" value="P:protein transport to vacuole involved in ubiquitin-dependent protein catabolic process via the multivesicular body sorting pathway"/>
    <property type="evidence" value="ECO:0007669"/>
    <property type="project" value="TreeGrafter"/>
</dbReference>
<feature type="domain" description="SH3" evidence="3">
    <location>
        <begin position="1"/>
        <end position="51"/>
    </location>
</feature>
<dbReference type="SMART" id="SM00326">
    <property type="entry name" value="SH3"/>
    <property type="match status" value="1"/>
</dbReference>
<name>A0A197KJM6_9FUNG</name>
<keyword evidence="1 2" id="KW-0728">SH3 domain</keyword>
<dbReference type="SUPFAM" id="SSF50044">
    <property type="entry name" value="SH3-domain"/>
    <property type="match status" value="1"/>
</dbReference>
<dbReference type="Pfam" id="PF00018">
    <property type="entry name" value="SH3_1"/>
    <property type="match status" value="1"/>
</dbReference>